<proteinExistence type="predicted"/>
<reference evidence="2 3" key="1">
    <citation type="submission" date="2024-07" db="EMBL/GenBank/DDBJ databases">
        <title>Luteimonas salilacus sp. nov., isolated from the shore soil of Salt Lake in Tibet of China.</title>
        <authorList>
            <person name="Zhang X."/>
            <person name="Li A."/>
        </authorList>
    </citation>
    <scope>NUCLEOTIDE SEQUENCE [LARGE SCALE GENOMIC DNA]</scope>
    <source>
        <strain evidence="2 3">B3-2-R+30</strain>
    </source>
</reference>
<name>A0ABV4HQ36_9GAMM</name>
<dbReference type="InterPro" id="IPR046256">
    <property type="entry name" value="DUF6289"/>
</dbReference>
<dbReference type="Pfam" id="PF19806">
    <property type="entry name" value="DUF6289"/>
    <property type="match status" value="1"/>
</dbReference>
<protein>
    <submittedName>
        <fullName evidence="2">DUF6289 family protein</fullName>
    </submittedName>
</protein>
<organism evidence="2 3">
    <name type="scientific">Luteimonas salinilitoris</name>
    <dbReference type="NCBI Taxonomy" id="3237697"/>
    <lineage>
        <taxon>Bacteria</taxon>
        <taxon>Pseudomonadati</taxon>
        <taxon>Pseudomonadota</taxon>
        <taxon>Gammaproteobacteria</taxon>
        <taxon>Lysobacterales</taxon>
        <taxon>Lysobacteraceae</taxon>
        <taxon>Luteimonas</taxon>
    </lineage>
</organism>
<keyword evidence="3" id="KW-1185">Reference proteome</keyword>
<evidence type="ECO:0000256" key="1">
    <source>
        <dbReference type="SAM" id="SignalP"/>
    </source>
</evidence>
<dbReference type="RefSeq" id="WP_370564496.1">
    <property type="nucleotide sequence ID" value="NZ_JBFWIB010000008.1"/>
</dbReference>
<feature type="chain" id="PRO_5046278749" evidence="1">
    <location>
        <begin position="24"/>
        <end position="78"/>
    </location>
</feature>
<comment type="caution">
    <text evidence="2">The sequence shown here is derived from an EMBL/GenBank/DDBJ whole genome shotgun (WGS) entry which is preliminary data.</text>
</comment>
<accession>A0ABV4HQ36</accession>
<dbReference type="Proteomes" id="UP001566331">
    <property type="component" value="Unassembled WGS sequence"/>
</dbReference>
<evidence type="ECO:0000313" key="2">
    <source>
        <dbReference type="EMBL" id="MEZ0474832.1"/>
    </source>
</evidence>
<keyword evidence="1" id="KW-0732">Signal</keyword>
<feature type="signal peptide" evidence="1">
    <location>
        <begin position="1"/>
        <end position="23"/>
    </location>
</feature>
<evidence type="ECO:0000313" key="3">
    <source>
        <dbReference type="Proteomes" id="UP001566331"/>
    </source>
</evidence>
<dbReference type="EMBL" id="JBFWIC010000010">
    <property type="protein sequence ID" value="MEZ0474832.1"/>
    <property type="molecule type" value="Genomic_DNA"/>
</dbReference>
<sequence>MSRTRVFVLALAMSATAFGAAIAKEPPDGPGGSWIEYTYYDANGVAIGGRWKDCTGHIATWGVSSGSRTEVTTGPCPG</sequence>
<gene>
    <name evidence="2" type="ORF">AB6713_09395</name>
</gene>